<evidence type="ECO:0008006" key="4">
    <source>
        <dbReference type="Google" id="ProtNLM"/>
    </source>
</evidence>
<comment type="similarity">
    <text evidence="1">Belongs to the bacterial solute-binding protein 3 family.</text>
</comment>
<gene>
    <name evidence="2" type="ORF">GCM10007877_30400</name>
</gene>
<dbReference type="SUPFAM" id="SSF53850">
    <property type="entry name" value="Periplasmic binding protein-like II"/>
    <property type="match status" value="1"/>
</dbReference>
<dbReference type="EMBL" id="BSPD01000073">
    <property type="protein sequence ID" value="GLS27321.1"/>
    <property type="molecule type" value="Genomic_DNA"/>
</dbReference>
<dbReference type="PANTHER" id="PTHR35936">
    <property type="entry name" value="MEMBRANE-BOUND LYTIC MUREIN TRANSGLYCOSYLASE F"/>
    <property type="match status" value="1"/>
</dbReference>
<organism evidence="2 3">
    <name type="scientific">Marinibactrum halimedae</name>
    <dbReference type="NCBI Taxonomy" id="1444977"/>
    <lineage>
        <taxon>Bacteria</taxon>
        <taxon>Pseudomonadati</taxon>
        <taxon>Pseudomonadota</taxon>
        <taxon>Gammaproteobacteria</taxon>
        <taxon>Cellvibrionales</taxon>
        <taxon>Cellvibrionaceae</taxon>
        <taxon>Marinibactrum</taxon>
    </lineage>
</organism>
<keyword evidence="3" id="KW-1185">Reference proteome</keyword>
<dbReference type="AlphaFoldDB" id="A0AA37WPU8"/>
<comment type="caution">
    <text evidence="2">The sequence shown here is derived from an EMBL/GenBank/DDBJ whole genome shotgun (WGS) entry which is preliminary data.</text>
</comment>
<name>A0AA37WPU8_9GAMM</name>
<evidence type="ECO:0000313" key="3">
    <source>
        <dbReference type="Proteomes" id="UP001156870"/>
    </source>
</evidence>
<reference evidence="2 3" key="1">
    <citation type="journal article" date="2014" name="Int. J. Syst. Evol. Microbiol.">
        <title>Complete genome sequence of Corynebacterium casei LMG S-19264T (=DSM 44701T), isolated from a smear-ripened cheese.</title>
        <authorList>
            <consortium name="US DOE Joint Genome Institute (JGI-PGF)"/>
            <person name="Walter F."/>
            <person name="Albersmeier A."/>
            <person name="Kalinowski J."/>
            <person name="Ruckert C."/>
        </authorList>
    </citation>
    <scope>NUCLEOTIDE SEQUENCE [LARGE SCALE GENOMIC DNA]</scope>
    <source>
        <strain evidence="2 3">NBRC 110095</strain>
    </source>
</reference>
<protein>
    <recommendedName>
        <fullName evidence="4">Transporter substrate-binding domain-containing protein</fullName>
    </recommendedName>
</protein>
<proteinExistence type="inferred from homology"/>
<dbReference type="Gene3D" id="3.40.190.10">
    <property type="entry name" value="Periplasmic binding protein-like II"/>
    <property type="match status" value="2"/>
</dbReference>
<evidence type="ECO:0000256" key="1">
    <source>
        <dbReference type="ARBA" id="ARBA00010333"/>
    </source>
</evidence>
<dbReference type="PANTHER" id="PTHR35936:SF25">
    <property type="entry name" value="ABC TRANSPORTER SUBSTRATE-BINDING PROTEIN"/>
    <property type="match status" value="1"/>
</dbReference>
<sequence>MIASGFSILGHAEAHTGKVKDVIRISTGEYPPLTSKYIRDNGFLNHLIKEAFAYSGVEVEFVFMPWLRSMDAAMNNEVHATSFWAMKEEYKQYFVPSQYSLSGDYVFYYFGDTPPFDQWESLSDFSSYKIGVARGHSYTNEFWNAVKDRTLTVEYVNDNTQNLKKLIAGRLDFLLIDRAIGQYLIGQHFYNQKEQLNYLKKPIGNVPAYVLFSKSNSRALRYKALYELGVQYLMESGQLKKMRAALTEGYYDSQNQSVVSHATP</sequence>
<evidence type="ECO:0000313" key="2">
    <source>
        <dbReference type="EMBL" id="GLS27321.1"/>
    </source>
</evidence>
<dbReference type="Proteomes" id="UP001156870">
    <property type="component" value="Unassembled WGS sequence"/>
</dbReference>
<accession>A0AA37WPU8</accession>